<organism evidence="5 6">
    <name type="scientific">Brassica campestris</name>
    <name type="common">Field mustard</name>
    <dbReference type="NCBI Taxonomy" id="3711"/>
    <lineage>
        <taxon>Eukaryota</taxon>
        <taxon>Viridiplantae</taxon>
        <taxon>Streptophyta</taxon>
        <taxon>Embryophyta</taxon>
        <taxon>Tracheophyta</taxon>
        <taxon>Spermatophyta</taxon>
        <taxon>Magnoliopsida</taxon>
        <taxon>eudicotyledons</taxon>
        <taxon>Gunneridae</taxon>
        <taxon>Pentapetalae</taxon>
        <taxon>rosids</taxon>
        <taxon>malvids</taxon>
        <taxon>Brassicales</taxon>
        <taxon>Brassicaceae</taxon>
        <taxon>Brassiceae</taxon>
        <taxon>Brassica</taxon>
    </lineage>
</organism>
<feature type="compositionally biased region" description="Polar residues" evidence="3">
    <location>
        <begin position="261"/>
        <end position="276"/>
    </location>
</feature>
<proteinExistence type="predicted"/>
<evidence type="ECO:0000313" key="5">
    <source>
        <dbReference type="EMBL" id="RID54477.1"/>
    </source>
</evidence>
<dbReference type="PANTHER" id="PTHR46236">
    <property type="entry name" value="TRAF-LIKE SUPERFAMILY PROTEIN"/>
    <property type="match status" value="1"/>
</dbReference>
<evidence type="ECO:0000256" key="2">
    <source>
        <dbReference type="SAM" id="Coils"/>
    </source>
</evidence>
<sequence length="460" mass="50663">MLTGFSVHRVLMGGGGEQMEKRFSWVLKKFSSLQEERCYSRPFAVAGVNWRIAADCKGDKNDGHLSLFLEFADSESLPPGWTRDVKFSLTLVTKAFTKSNLVVRAQQCFSDEIEGWGCDKFVSLSKLHEKGEGFLVNNKIIILAELHVLPAEVESVGKSQRDSSCEAAQETEVTNLDDDDDDDDDGPFDEGTGGGVSSKEDVDNDDVSSPCLDDGGEDISLLNHFSALEETVGNDGLKSNSVAAETEVSNDDAPKEDIGDESSSLVSNDNASNGTSLDKVKSLLDVENGGKEFNNVASVPETANNLLTEIQPANVNGFDVYSSQQVESVSLIFRRHPDLASGFRPKNRQIRRAYMNELLSLIEMMCQSPEKLSEDDLSNAVDTLSDLIDVGFKLDWLKVKLDEVSEKKKKEKGSEARLRTMEEQLKKLKLMFLDLQTQLQKEKAEALAARTSLSFSDVVC</sequence>
<evidence type="ECO:0000259" key="4">
    <source>
        <dbReference type="PROSITE" id="PS50144"/>
    </source>
</evidence>
<dbReference type="InterPro" id="IPR008974">
    <property type="entry name" value="TRAF-like"/>
</dbReference>
<reference evidence="5 6" key="1">
    <citation type="submission" date="2018-06" db="EMBL/GenBank/DDBJ databases">
        <title>WGS assembly of Brassica rapa FPsc.</title>
        <authorList>
            <person name="Bowman J."/>
            <person name="Kohchi T."/>
            <person name="Yamato K."/>
            <person name="Jenkins J."/>
            <person name="Shu S."/>
            <person name="Ishizaki K."/>
            <person name="Yamaoka S."/>
            <person name="Nishihama R."/>
            <person name="Nakamura Y."/>
            <person name="Berger F."/>
            <person name="Adam C."/>
            <person name="Aki S."/>
            <person name="Althoff F."/>
            <person name="Araki T."/>
            <person name="Arteaga-Vazquez M."/>
            <person name="Balasubrmanian S."/>
            <person name="Bauer D."/>
            <person name="Boehm C."/>
            <person name="Briginshaw L."/>
            <person name="Caballero-Perez J."/>
            <person name="Catarino B."/>
            <person name="Chen F."/>
            <person name="Chiyoda S."/>
            <person name="Chovatia M."/>
            <person name="Davies K."/>
            <person name="Delmans M."/>
            <person name="Demura T."/>
            <person name="Dierschke T."/>
            <person name="Dolan L."/>
            <person name="Dorantes-Acosta A."/>
            <person name="Eklund D."/>
            <person name="Florent S."/>
            <person name="Flores-Sandoval E."/>
            <person name="Fujiyama A."/>
            <person name="Fukuzawa H."/>
            <person name="Galik B."/>
            <person name="Grimanelli D."/>
            <person name="Grimwood J."/>
            <person name="Grossniklaus U."/>
            <person name="Hamada T."/>
            <person name="Haseloff J."/>
            <person name="Hetherington A."/>
            <person name="Higo A."/>
            <person name="Hirakawa Y."/>
            <person name="Hundley H."/>
            <person name="Ikeda Y."/>
            <person name="Inoue K."/>
            <person name="Inoue S."/>
            <person name="Ishida S."/>
            <person name="Jia Q."/>
            <person name="Kakita M."/>
            <person name="Kanazawa T."/>
            <person name="Kawai Y."/>
            <person name="Kawashima T."/>
            <person name="Kennedy M."/>
            <person name="Kinose K."/>
            <person name="Kinoshita T."/>
            <person name="Kohara Y."/>
            <person name="Koide E."/>
            <person name="Komatsu K."/>
            <person name="Kopischke S."/>
            <person name="Kubo M."/>
            <person name="Kyozuka J."/>
            <person name="Lagercrantz U."/>
            <person name="Lin S."/>
            <person name="Lindquist E."/>
            <person name="Lipzen A."/>
            <person name="Lu C."/>
            <person name="Luna E."/>
            <person name="Martienssen R."/>
            <person name="Minamino N."/>
            <person name="Mizutani M."/>
            <person name="Mizutani M."/>
            <person name="Mochizuki N."/>
            <person name="Monte I."/>
            <person name="Mosher R."/>
            <person name="Nagasaki H."/>
            <person name="Nakagami H."/>
            <person name="Naramoto S."/>
            <person name="Nishitani K."/>
            <person name="Ohtani M."/>
            <person name="Okamoto T."/>
            <person name="Okumura M."/>
            <person name="Phillips J."/>
            <person name="Pollak B."/>
            <person name="Reinders A."/>
            <person name="Roevekamp M."/>
            <person name="Sano R."/>
            <person name="Sawa S."/>
            <person name="Schmid M."/>
            <person name="Shirakawa M."/>
            <person name="Solano R."/>
            <person name="Spunde A."/>
            <person name="Suetsugu N."/>
            <person name="Sugano S."/>
            <person name="Sugiyama A."/>
            <person name="Sun R."/>
            <person name="Suzuki Y."/>
            <person name="Takenaka M."/>
            <person name="Takezawa D."/>
            <person name="Tomogane H."/>
            <person name="Tsuzuki M."/>
            <person name="Ueda T."/>
            <person name="Umeda M."/>
            <person name="Ward J."/>
            <person name="Watanabe Y."/>
            <person name="Yazaki K."/>
            <person name="Yokoyama R."/>
            <person name="Yoshitake Y."/>
            <person name="Yotsui I."/>
            <person name="Zachgo S."/>
            <person name="Schmutz J."/>
        </authorList>
    </citation>
    <scope>NUCLEOTIDE SEQUENCE [LARGE SCALE GENOMIC DNA]</scope>
    <source>
        <strain evidence="6">cv. B-3</strain>
    </source>
</reference>
<dbReference type="CDD" id="cd00121">
    <property type="entry name" value="MATH"/>
    <property type="match status" value="1"/>
</dbReference>
<dbReference type="Pfam" id="PF22486">
    <property type="entry name" value="MATH_2"/>
    <property type="match status" value="1"/>
</dbReference>
<feature type="region of interest" description="Disordered" evidence="3">
    <location>
        <begin position="244"/>
        <end position="276"/>
    </location>
</feature>
<dbReference type="Proteomes" id="UP000264353">
    <property type="component" value="Chromosome A7"/>
</dbReference>
<dbReference type="SMART" id="SM00061">
    <property type="entry name" value="MATH"/>
    <property type="match status" value="1"/>
</dbReference>
<dbReference type="PANTHER" id="PTHR46236:SF8">
    <property type="entry name" value="UBIQUITIN-SPECIFIC PROTEASE FAMILY C19-RELATED PROTEIN"/>
    <property type="match status" value="1"/>
</dbReference>
<feature type="coiled-coil region" evidence="2">
    <location>
        <begin position="411"/>
        <end position="445"/>
    </location>
</feature>
<feature type="region of interest" description="Disordered" evidence="3">
    <location>
        <begin position="155"/>
        <end position="215"/>
    </location>
</feature>
<accession>A0A397YM75</accession>
<evidence type="ECO:0000313" key="6">
    <source>
        <dbReference type="Proteomes" id="UP000264353"/>
    </source>
</evidence>
<dbReference type="InterPro" id="IPR050804">
    <property type="entry name" value="MCC"/>
</dbReference>
<evidence type="ECO:0000256" key="1">
    <source>
        <dbReference type="ARBA" id="ARBA00023054"/>
    </source>
</evidence>
<dbReference type="AlphaFoldDB" id="A0A397YM75"/>
<feature type="domain" description="MATH" evidence="4">
    <location>
        <begin position="20"/>
        <end position="146"/>
    </location>
</feature>
<evidence type="ECO:0000256" key="3">
    <source>
        <dbReference type="SAM" id="MobiDB-lite"/>
    </source>
</evidence>
<keyword evidence="1 2" id="KW-0175">Coiled coil</keyword>
<name>A0A397YM75_BRACM</name>
<feature type="compositionally biased region" description="Acidic residues" evidence="3">
    <location>
        <begin position="175"/>
        <end position="188"/>
    </location>
</feature>
<dbReference type="PROSITE" id="PS50144">
    <property type="entry name" value="MATH"/>
    <property type="match status" value="1"/>
</dbReference>
<dbReference type="Gene3D" id="2.60.210.10">
    <property type="entry name" value="Apoptosis, Tumor Necrosis Factor Receptor Associated Protein 2, Chain A"/>
    <property type="match status" value="1"/>
</dbReference>
<protein>
    <recommendedName>
        <fullName evidence="4">MATH domain-containing protein</fullName>
    </recommendedName>
</protein>
<dbReference type="EMBL" id="CM010634">
    <property type="protein sequence ID" value="RID54477.1"/>
    <property type="molecule type" value="Genomic_DNA"/>
</dbReference>
<dbReference type="InterPro" id="IPR002083">
    <property type="entry name" value="MATH/TRAF_dom"/>
</dbReference>
<gene>
    <name evidence="5" type="ORF">BRARA_G01798</name>
</gene>
<dbReference type="SUPFAM" id="SSF49599">
    <property type="entry name" value="TRAF domain-like"/>
    <property type="match status" value="1"/>
</dbReference>